<dbReference type="PANTHER" id="PTHR10694">
    <property type="entry name" value="LYSINE-SPECIFIC DEMETHYLASE"/>
    <property type="match status" value="1"/>
</dbReference>
<dbReference type="PROSITE" id="PS51011">
    <property type="entry name" value="ARID"/>
    <property type="match status" value="1"/>
</dbReference>
<dbReference type="SMART" id="SM00501">
    <property type="entry name" value="BRIGHT"/>
    <property type="match status" value="1"/>
</dbReference>
<evidence type="ECO:0000256" key="7">
    <source>
        <dbReference type="SAM" id="MobiDB-lite"/>
    </source>
</evidence>
<dbReference type="SUPFAM" id="SSF57903">
    <property type="entry name" value="FYVE/PHD zinc finger"/>
    <property type="match status" value="1"/>
</dbReference>
<evidence type="ECO:0000256" key="1">
    <source>
        <dbReference type="ARBA" id="ARBA00004123"/>
    </source>
</evidence>
<dbReference type="InterPro" id="IPR019786">
    <property type="entry name" value="Zinc_finger_PHD-type_CS"/>
</dbReference>
<evidence type="ECO:0000313" key="12">
    <source>
        <dbReference type="EMBL" id="VVV77175.1"/>
    </source>
</evidence>
<dbReference type="PROSITE" id="PS50016">
    <property type="entry name" value="ZF_PHD_2"/>
    <property type="match status" value="1"/>
</dbReference>
<dbReference type="GO" id="GO:0008270">
    <property type="term" value="F:zinc ion binding"/>
    <property type="evidence" value="ECO:0007669"/>
    <property type="project" value="UniProtKB-KW"/>
</dbReference>
<organism evidence="12">
    <name type="scientific">Nymphaea colorata</name>
    <name type="common">pocket water lily</name>
    <dbReference type="NCBI Taxonomy" id="210225"/>
    <lineage>
        <taxon>Eukaryota</taxon>
        <taxon>Viridiplantae</taxon>
        <taxon>Streptophyta</taxon>
        <taxon>Embryophyta</taxon>
        <taxon>Tracheophyta</taxon>
        <taxon>Spermatophyta</taxon>
        <taxon>Magnoliopsida</taxon>
        <taxon>Nymphaeales</taxon>
        <taxon>Nymphaeaceae</taxon>
        <taxon>Nymphaea</taxon>
    </lineage>
</organism>
<dbReference type="PROSITE" id="PS51184">
    <property type="entry name" value="JMJC"/>
    <property type="match status" value="1"/>
</dbReference>
<dbReference type="InterPro" id="IPR036431">
    <property type="entry name" value="ARID_dom_sf"/>
</dbReference>
<dbReference type="InterPro" id="IPR001965">
    <property type="entry name" value="Znf_PHD"/>
</dbReference>
<dbReference type="GO" id="GO:0003677">
    <property type="term" value="F:DNA binding"/>
    <property type="evidence" value="ECO:0007669"/>
    <property type="project" value="InterPro"/>
</dbReference>
<feature type="compositionally biased region" description="Basic residues" evidence="7">
    <location>
        <begin position="192"/>
        <end position="203"/>
    </location>
</feature>
<dbReference type="Pfam" id="PF00628">
    <property type="entry name" value="PHD"/>
    <property type="match status" value="1"/>
</dbReference>
<dbReference type="GO" id="GO:0010468">
    <property type="term" value="P:regulation of gene expression"/>
    <property type="evidence" value="ECO:0007669"/>
    <property type="project" value="TreeGrafter"/>
</dbReference>
<feature type="domain" description="ARID" evidence="9">
    <location>
        <begin position="88"/>
        <end position="182"/>
    </location>
</feature>
<evidence type="ECO:0000256" key="2">
    <source>
        <dbReference type="ARBA" id="ARBA00022723"/>
    </source>
</evidence>
<dbReference type="PROSITE" id="PS51183">
    <property type="entry name" value="JMJN"/>
    <property type="match status" value="1"/>
</dbReference>
<dbReference type="Gene3D" id="3.30.40.10">
    <property type="entry name" value="Zinc/RING finger domain, C3HC4 (zinc finger)"/>
    <property type="match status" value="1"/>
</dbReference>
<comment type="subcellular location">
    <subcellularLocation>
        <location evidence="1">Nucleus</location>
    </subcellularLocation>
</comment>
<dbReference type="InterPro" id="IPR019787">
    <property type="entry name" value="Znf_PHD-finger"/>
</dbReference>
<dbReference type="CDD" id="cd16100">
    <property type="entry name" value="ARID"/>
    <property type="match status" value="1"/>
</dbReference>
<dbReference type="AlphaFoldDB" id="A0A5K0YHP3"/>
<dbReference type="InterPro" id="IPR013083">
    <property type="entry name" value="Znf_RING/FYVE/PHD"/>
</dbReference>
<dbReference type="SMART" id="SM01014">
    <property type="entry name" value="ARID"/>
    <property type="match status" value="1"/>
</dbReference>
<dbReference type="InterPro" id="IPR011011">
    <property type="entry name" value="Znf_FYVE_PHD"/>
</dbReference>
<feature type="domain" description="JmjN" evidence="10">
    <location>
        <begin position="21"/>
        <end position="62"/>
    </location>
</feature>
<evidence type="ECO:0000259" key="10">
    <source>
        <dbReference type="PROSITE" id="PS51183"/>
    </source>
</evidence>
<dbReference type="InterPro" id="IPR001606">
    <property type="entry name" value="ARID_dom"/>
</dbReference>
<evidence type="ECO:0000259" key="8">
    <source>
        <dbReference type="PROSITE" id="PS50016"/>
    </source>
</evidence>
<evidence type="ECO:0000259" key="11">
    <source>
        <dbReference type="PROSITE" id="PS51184"/>
    </source>
</evidence>
<evidence type="ECO:0000256" key="4">
    <source>
        <dbReference type="ARBA" id="ARBA00022833"/>
    </source>
</evidence>
<gene>
    <name evidence="12" type="ORF">NYM_LOCUS7933</name>
</gene>
<dbReference type="GO" id="GO:0032452">
    <property type="term" value="F:histone demethylase activity"/>
    <property type="evidence" value="ECO:0007669"/>
    <property type="project" value="TreeGrafter"/>
</dbReference>
<dbReference type="PROSITE" id="PS01359">
    <property type="entry name" value="ZF_PHD_1"/>
    <property type="match status" value="1"/>
</dbReference>
<dbReference type="EMBL" id="LR721777">
    <property type="protein sequence ID" value="VVV77175.1"/>
    <property type="molecule type" value="Genomic_DNA"/>
</dbReference>
<evidence type="ECO:0008006" key="13">
    <source>
        <dbReference type="Google" id="ProtNLM"/>
    </source>
</evidence>
<accession>A0A5K0YHP3</accession>
<dbReference type="Pfam" id="PF01388">
    <property type="entry name" value="ARID"/>
    <property type="match status" value="1"/>
</dbReference>
<dbReference type="SMART" id="SM00545">
    <property type="entry name" value="JmjN"/>
    <property type="match status" value="1"/>
</dbReference>
<dbReference type="Gramene" id="NC12G0094680.1">
    <property type="protein sequence ID" value="NC12G0094680.1:cds"/>
    <property type="gene ID" value="NC12G0094680"/>
</dbReference>
<dbReference type="GO" id="GO:0000785">
    <property type="term" value="C:chromatin"/>
    <property type="evidence" value="ECO:0007669"/>
    <property type="project" value="TreeGrafter"/>
</dbReference>
<evidence type="ECO:0000256" key="3">
    <source>
        <dbReference type="ARBA" id="ARBA00022771"/>
    </source>
</evidence>
<dbReference type="Pfam" id="PF02373">
    <property type="entry name" value="JmjC"/>
    <property type="match status" value="1"/>
</dbReference>
<dbReference type="PANTHER" id="PTHR10694:SF133">
    <property type="entry name" value="LYSINE-SPECIFIC DEMETHYLASE JMJ17"/>
    <property type="match status" value="1"/>
</dbReference>
<evidence type="ECO:0000256" key="6">
    <source>
        <dbReference type="PROSITE-ProRule" id="PRU00146"/>
    </source>
</evidence>
<sequence length="441" mass="50624">MRRSRPRRANAASLCLNLPAAPAFYPNEDEFQNPLQYIDRIRPEAEPFGICRIVPPASWKPPFAIETSSFAFPTKSQAIHHLQARPAACDPDTFELEYGRFLEEHGGNRRRPRLVFRDKDLDLCRLYNAVKRYGGYDRVVHEKKWADVLRIVFPVAKVSPCSMHVLSQSYREHLLDYERYRRSLSRGGEKVRKWRTGARKSRKEKYAGGTSDGTKKRKRASDGEDDTEVGIREPDGQGSADQICEQCGSGLHGEVMLLCDRCDRGWHLYCLSPPLECVPAGNWYCLECVNSDKDSFGFVPGEKYTLDAFRRRAERVKRKWFGSTSPTHPQVEKRYWEILEGLAGEVQVIYGNDLDTSLYGSGFPRAGDSVPPSAKRDEWKAYSESPWNLNNLPKLKGSMLRAVRDSITGVTVPWLYVGMLFSSFCWHVEDHCFYSMNYLHW</sequence>
<feature type="domain" description="PHD-type" evidence="8">
    <location>
        <begin position="241"/>
        <end position="291"/>
    </location>
</feature>
<dbReference type="Gene3D" id="1.10.150.60">
    <property type="entry name" value="ARID DNA-binding domain"/>
    <property type="match status" value="1"/>
</dbReference>
<feature type="domain" description="JmjC" evidence="11">
    <location>
        <begin position="381"/>
        <end position="441"/>
    </location>
</feature>
<dbReference type="SUPFAM" id="SSF51197">
    <property type="entry name" value="Clavaminate synthase-like"/>
    <property type="match status" value="1"/>
</dbReference>
<dbReference type="CDD" id="cd15543">
    <property type="entry name" value="PHD_RSF1"/>
    <property type="match status" value="1"/>
</dbReference>
<keyword evidence="2" id="KW-0479">Metal-binding</keyword>
<name>A0A5K0YHP3_9MAGN</name>
<dbReference type="SMART" id="SM00249">
    <property type="entry name" value="PHD"/>
    <property type="match status" value="1"/>
</dbReference>
<dbReference type="GO" id="GO:0005634">
    <property type="term" value="C:nucleus"/>
    <property type="evidence" value="ECO:0007669"/>
    <property type="project" value="UniProtKB-SubCell"/>
</dbReference>
<keyword evidence="3 6" id="KW-0863">Zinc-finger</keyword>
<dbReference type="Pfam" id="PF02375">
    <property type="entry name" value="JmjN"/>
    <property type="match status" value="1"/>
</dbReference>
<keyword evidence="4" id="KW-0862">Zinc</keyword>
<evidence type="ECO:0000259" key="9">
    <source>
        <dbReference type="PROSITE" id="PS51011"/>
    </source>
</evidence>
<dbReference type="InterPro" id="IPR003347">
    <property type="entry name" value="JmjC_dom"/>
</dbReference>
<feature type="region of interest" description="Disordered" evidence="7">
    <location>
        <begin position="191"/>
        <end position="240"/>
    </location>
</feature>
<reference evidence="12" key="1">
    <citation type="submission" date="2019-09" db="EMBL/GenBank/DDBJ databases">
        <authorList>
            <person name="Zhang L."/>
        </authorList>
    </citation>
    <scope>NUCLEOTIDE SEQUENCE</scope>
</reference>
<proteinExistence type="predicted"/>
<dbReference type="SUPFAM" id="SSF46774">
    <property type="entry name" value="ARID-like"/>
    <property type="match status" value="1"/>
</dbReference>
<dbReference type="Gene3D" id="2.60.120.650">
    <property type="entry name" value="Cupin"/>
    <property type="match status" value="2"/>
</dbReference>
<protein>
    <recommendedName>
        <fullName evidence="13">[Histone H3]-trimethyl-L-lysine(4) demethylase</fullName>
    </recommendedName>
</protein>
<dbReference type="InterPro" id="IPR003349">
    <property type="entry name" value="JmjN"/>
</dbReference>
<evidence type="ECO:0000256" key="5">
    <source>
        <dbReference type="ARBA" id="ARBA00023242"/>
    </source>
</evidence>
<keyword evidence="5" id="KW-0539">Nucleus</keyword>